<name>A0A9Q1FKU6_SYNKA</name>
<gene>
    <name evidence="1" type="ORF">SKAU_G00170890</name>
</gene>
<dbReference type="Proteomes" id="UP001152622">
    <property type="component" value="Chromosome 5"/>
</dbReference>
<dbReference type="AlphaFoldDB" id="A0A9Q1FKU6"/>
<proteinExistence type="predicted"/>
<accession>A0A9Q1FKU6</accession>
<sequence>MRWTAELCTEAESKRLNATLLCCKAFSFITTIRVMAPRIQARNPQMQRPVLYSTIQALLEFHAGMVMFNIESFHGRLKQIIYR</sequence>
<organism evidence="1 2">
    <name type="scientific">Synaphobranchus kaupii</name>
    <name type="common">Kaup's arrowtooth eel</name>
    <dbReference type="NCBI Taxonomy" id="118154"/>
    <lineage>
        <taxon>Eukaryota</taxon>
        <taxon>Metazoa</taxon>
        <taxon>Chordata</taxon>
        <taxon>Craniata</taxon>
        <taxon>Vertebrata</taxon>
        <taxon>Euteleostomi</taxon>
        <taxon>Actinopterygii</taxon>
        <taxon>Neopterygii</taxon>
        <taxon>Teleostei</taxon>
        <taxon>Anguilliformes</taxon>
        <taxon>Synaphobranchidae</taxon>
        <taxon>Synaphobranchus</taxon>
    </lineage>
</organism>
<reference evidence="1" key="1">
    <citation type="journal article" date="2023" name="Science">
        <title>Genome structures resolve the early diversification of teleost fishes.</title>
        <authorList>
            <person name="Parey E."/>
            <person name="Louis A."/>
            <person name="Montfort J."/>
            <person name="Bouchez O."/>
            <person name="Roques C."/>
            <person name="Iampietro C."/>
            <person name="Lluch J."/>
            <person name="Castinel A."/>
            <person name="Donnadieu C."/>
            <person name="Desvignes T."/>
            <person name="Floi Bucao C."/>
            <person name="Jouanno E."/>
            <person name="Wen M."/>
            <person name="Mejri S."/>
            <person name="Dirks R."/>
            <person name="Jansen H."/>
            <person name="Henkel C."/>
            <person name="Chen W.J."/>
            <person name="Zahm M."/>
            <person name="Cabau C."/>
            <person name="Klopp C."/>
            <person name="Thompson A.W."/>
            <person name="Robinson-Rechavi M."/>
            <person name="Braasch I."/>
            <person name="Lecointre G."/>
            <person name="Bobe J."/>
            <person name="Postlethwait J.H."/>
            <person name="Berthelot C."/>
            <person name="Roest Crollius H."/>
            <person name="Guiguen Y."/>
        </authorList>
    </citation>
    <scope>NUCLEOTIDE SEQUENCE</scope>
    <source>
        <strain evidence="1">WJC10195</strain>
    </source>
</reference>
<keyword evidence="2" id="KW-1185">Reference proteome</keyword>
<dbReference type="EMBL" id="JAINUF010000005">
    <property type="protein sequence ID" value="KAJ8360564.1"/>
    <property type="molecule type" value="Genomic_DNA"/>
</dbReference>
<comment type="caution">
    <text evidence="1">The sequence shown here is derived from an EMBL/GenBank/DDBJ whole genome shotgun (WGS) entry which is preliminary data.</text>
</comment>
<protein>
    <submittedName>
        <fullName evidence="1">Uncharacterized protein</fullName>
    </submittedName>
</protein>
<evidence type="ECO:0000313" key="2">
    <source>
        <dbReference type="Proteomes" id="UP001152622"/>
    </source>
</evidence>
<evidence type="ECO:0000313" key="1">
    <source>
        <dbReference type="EMBL" id="KAJ8360564.1"/>
    </source>
</evidence>